<dbReference type="InterPro" id="IPR005018">
    <property type="entry name" value="DOMON_domain"/>
</dbReference>
<reference evidence="5" key="2">
    <citation type="journal article" date="2022" name="Res Sq">
        <title>Comparative Genomics Reveals Insights into the Divergent Evolution of Astigmatic Mites and Household Pest Adaptations.</title>
        <authorList>
            <person name="Xiong Q."/>
            <person name="Wan A.T.-Y."/>
            <person name="Liu X.-Y."/>
            <person name="Fung C.S.-H."/>
            <person name="Xiao X."/>
            <person name="Malainual N."/>
            <person name="Hou J."/>
            <person name="Wang L."/>
            <person name="Wang M."/>
            <person name="Yang K."/>
            <person name="Cui Y."/>
            <person name="Leung E."/>
            <person name="Nong W."/>
            <person name="Shin S.-K."/>
            <person name="Au S."/>
            <person name="Jeong K.Y."/>
            <person name="Chew F.T."/>
            <person name="Hui J."/>
            <person name="Leung T.F."/>
            <person name="Tungtrongchitr A."/>
            <person name="Zhong N."/>
            <person name="Liu Z."/>
            <person name="Tsui S."/>
        </authorList>
    </citation>
    <scope>NUCLEOTIDE SEQUENCE</scope>
    <source>
        <strain evidence="5">Derf</strain>
        <tissue evidence="5">Whole organism</tissue>
    </source>
</reference>
<proteinExistence type="predicted"/>
<dbReference type="SMART" id="SM00686">
    <property type="entry name" value="DM13"/>
    <property type="match status" value="2"/>
</dbReference>
<reference evidence="5" key="1">
    <citation type="submission" date="2013-05" db="EMBL/GenBank/DDBJ databases">
        <authorList>
            <person name="Yim A.K.Y."/>
            <person name="Chan T.F."/>
            <person name="Ji K.M."/>
            <person name="Liu X.Y."/>
            <person name="Zhou J.W."/>
            <person name="Li R.Q."/>
            <person name="Yang K.Y."/>
            <person name="Li J."/>
            <person name="Li M."/>
            <person name="Law P.T.W."/>
            <person name="Wu Y.L."/>
            <person name="Cai Z.L."/>
            <person name="Qin H."/>
            <person name="Bao Y."/>
            <person name="Leung R.K.K."/>
            <person name="Ng P.K.S."/>
            <person name="Zou J."/>
            <person name="Zhong X.J."/>
            <person name="Ran P.X."/>
            <person name="Zhong N.S."/>
            <person name="Liu Z.G."/>
            <person name="Tsui S.K.W."/>
        </authorList>
    </citation>
    <scope>NUCLEOTIDE SEQUENCE</scope>
    <source>
        <strain evidence="5">Derf</strain>
        <tissue evidence="5">Whole organism</tissue>
    </source>
</reference>
<feature type="signal peptide" evidence="2">
    <location>
        <begin position="1"/>
        <end position="23"/>
    </location>
</feature>
<dbReference type="CDD" id="cd09631">
    <property type="entry name" value="DOMON_DOH"/>
    <property type="match status" value="1"/>
</dbReference>
<feature type="chain" id="PRO_5037449072" description="Protein Skeletor" evidence="2">
    <location>
        <begin position="24"/>
        <end position="738"/>
    </location>
</feature>
<sequence length="738" mass="84225">MNVSIRLIWLVSVNVMLLSIVHGQMSNNHLEYKGAHIGKLNSYAHQVSGELYAIDERTILIKDFFYDGLASDAYFWVGATVLPSNVGFIVPDETGRTNKLRQYINRSIRIRLPDDKTIHTIRWFAIWDIRSQKNFADIFIPEGFLPPAPQTIAEFSQLSNGIESEPLVIVDAKTIRIPSFTYDGYRKQAYFWVGQGPQPNSAGERIPNELGYLEPLGPYRNDLLILELPGNMTIFDINYISVWDQELSENLGSVIIPAELNIPPALTTVIKIESRLPNCEQLHQRLQVNWEVFGPQITFELIGQLKKDDYMAFGISGSNNSSRMIGSDVAIAYMETHLGFTRDYNITGTFPCTNILGHYRGVCPDEKVGGVDNYQVNLFERQDSLTRITYRRNLQNVGDEGDRILDKSKTTFIVWAVGKLTQTTMKQPGFHYLYPKHDKSIVFGRKAERNCFHFTTPRSDLLEQSQQQQQQQSSNPILSQTSSLITKPWGPLRLLNRTMTTFYARLGDSGGLRGYYGSTGQASPNLVWYINGLLAPILYVKRGRTYTFRVEGGNNPQQAELYNPLYITNDPHGGYTELTEIERKRFTVYAGVEFDRRGRPSPTSAGRLCVWRIPSSTTSNETYDNSDSYFDKRRADTNRYLNFIQYRNRLQFYCDSTTSAQILQWTPNASVPDIVYYQSYTHRNMGNRIIVVDDFYSSNNFVSTSAITSGSSMLMIDNYYATLLIIIMIHYFLDLSLS</sequence>
<evidence type="ECO:0000259" key="4">
    <source>
        <dbReference type="PROSITE" id="PS51549"/>
    </source>
</evidence>
<dbReference type="Pfam" id="PF10517">
    <property type="entry name" value="DM13"/>
    <property type="match status" value="2"/>
</dbReference>
<dbReference type="EMBL" id="ASGP02000002">
    <property type="protein sequence ID" value="KAH9522211.1"/>
    <property type="molecule type" value="Genomic_DNA"/>
</dbReference>
<evidence type="ECO:0008006" key="7">
    <source>
        <dbReference type="Google" id="ProtNLM"/>
    </source>
</evidence>
<comment type="caution">
    <text evidence="5">The sequence shown here is derived from an EMBL/GenBank/DDBJ whole genome shotgun (WGS) entry which is preliminary data.</text>
</comment>
<dbReference type="SMART" id="SM00664">
    <property type="entry name" value="DoH"/>
    <property type="match status" value="1"/>
</dbReference>
<organism evidence="5 6">
    <name type="scientific">Dermatophagoides farinae</name>
    <name type="common">American house dust mite</name>
    <dbReference type="NCBI Taxonomy" id="6954"/>
    <lineage>
        <taxon>Eukaryota</taxon>
        <taxon>Metazoa</taxon>
        <taxon>Ecdysozoa</taxon>
        <taxon>Arthropoda</taxon>
        <taxon>Chelicerata</taxon>
        <taxon>Arachnida</taxon>
        <taxon>Acari</taxon>
        <taxon>Acariformes</taxon>
        <taxon>Sarcoptiformes</taxon>
        <taxon>Astigmata</taxon>
        <taxon>Psoroptidia</taxon>
        <taxon>Analgoidea</taxon>
        <taxon>Pyroglyphidae</taxon>
        <taxon>Dermatophagoidinae</taxon>
        <taxon>Dermatophagoides</taxon>
    </lineage>
</organism>
<evidence type="ECO:0000313" key="5">
    <source>
        <dbReference type="EMBL" id="KAH9522211.1"/>
    </source>
</evidence>
<feature type="domain" description="DM13" evidence="4">
    <location>
        <begin position="150"/>
        <end position="257"/>
    </location>
</feature>
<dbReference type="PROSITE" id="PS51549">
    <property type="entry name" value="DM13"/>
    <property type="match status" value="2"/>
</dbReference>
<accession>A0A922I4Z6</accession>
<name>A0A922I4Z6_DERFA</name>
<evidence type="ECO:0000256" key="2">
    <source>
        <dbReference type="SAM" id="SignalP"/>
    </source>
</evidence>
<dbReference type="PANTHER" id="PTHR24036:SF16">
    <property type="entry name" value="KNICKKOPF"/>
    <property type="match status" value="1"/>
</dbReference>
<keyword evidence="6" id="KW-1185">Reference proteome</keyword>
<evidence type="ECO:0000256" key="1">
    <source>
        <dbReference type="ARBA" id="ARBA00022737"/>
    </source>
</evidence>
<dbReference type="InterPro" id="IPR019545">
    <property type="entry name" value="DM13_domain"/>
</dbReference>
<keyword evidence="1" id="KW-0677">Repeat</keyword>
<dbReference type="PANTHER" id="PTHR24036">
    <property type="entry name" value="SKELETOR-RELATED"/>
    <property type="match status" value="1"/>
</dbReference>
<protein>
    <recommendedName>
        <fullName evidence="7">Protein Skeletor</fullName>
    </recommendedName>
</protein>
<feature type="domain" description="DOMON" evidence="3">
    <location>
        <begin position="284"/>
        <end position="418"/>
    </location>
</feature>
<dbReference type="Pfam" id="PF03351">
    <property type="entry name" value="DOMON"/>
    <property type="match status" value="1"/>
</dbReference>
<gene>
    <name evidence="5" type="ORF">DERF_005803</name>
</gene>
<feature type="domain" description="DM13" evidence="4">
    <location>
        <begin position="34"/>
        <end position="141"/>
    </location>
</feature>
<dbReference type="AlphaFoldDB" id="A0A922I4Z6"/>
<evidence type="ECO:0000313" key="6">
    <source>
        <dbReference type="Proteomes" id="UP000790347"/>
    </source>
</evidence>
<dbReference type="PROSITE" id="PS50836">
    <property type="entry name" value="DOMON"/>
    <property type="match status" value="1"/>
</dbReference>
<dbReference type="Proteomes" id="UP000790347">
    <property type="component" value="Unassembled WGS sequence"/>
</dbReference>
<keyword evidence="2" id="KW-0732">Signal</keyword>
<evidence type="ECO:0000259" key="3">
    <source>
        <dbReference type="PROSITE" id="PS50836"/>
    </source>
</evidence>
<dbReference type="InterPro" id="IPR045266">
    <property type="entry name" value="DOH_DOMON"/>
</dbReference>
<dbReference type="InterPro" id="IPR052126">
    <property type="entry name" value="Spindle_Org/Thrombomodulin"/>
</dbReference>